<dbReference type="Pfam" id="PF00240">
    <property type="entry name" value="ubiquitin"/>
    <property type="match status" value="1"/>
</dbReference>
<dbReference type="PROSITE" id="PS50053">
    <property type="entry name" value="UBIQUITIN_2"/>
    <property type="match status" value="1"/>
</dbReference>
<dbReference type="SMART" id="SM00213">
    <property type="entry name" value="UBQ"/>
    <property type="match status" value="1"/>
</dbReference>
<evidence type="ECO:0000313" key="2">
    <source>
        <dbReference type="EMBL" id="PKY59193.1"/>
    </source>
</evidence>
<dbReference type="EMBL" id="LLXI01003415">
    <property type="protein sequence ID" value="PKY59193.1"/>
    <property type="molecule type" value="Genomic_DNA"/>
</dbReference>
<dbReference type="InterPro" id="IPR029071">
    <property type="entry name" value="Ubiquitin-like_domsf"/>
</dbReference>
<evidence type="ECO:0000313" key="3">
    <source>
        <dbReference type="Proteomes" id="UP000234323"/>
    </source>
</evidence>
<dbReference type="InterPro" id="IPR019956">
    <property type="entry name" value="Ubiquitin_dom"/>
</dbReference>
<gene>
    <name evidence="2" type="ORF">RhiirA4_514628</name>
</gene>
<dbReference type="SUPFAM" id="SSF54236">
    <property type="entry name" value="Ubiquitin-like"/>
    <property type="match status" value="1"/>
</dbReference>
<proteinExistence type="predicted"/>
<protein>
    <submittedName>
        <fullName evidence="2">Ubiquitin-like protein</fullName>
    </submittedName>
</protein>
<dbReference type="Gene3D" id="3.10.20.90">
    <property type="entry name" value="Phosphatidylinositol 3-kinase Catalytic Subunit, Chain A, domain 1"/>
    <property type="match status" value="1"/>
</dbReference>
<dbReference type="AlphaFoldDB" id="A0A2I1HJY5"/>
<accession>A0A2I1HJY5</accession>
<feature type="domain" description="Ubiquitin-like" evidence="1">
    <location>
        <begin position="1"/>
        <end position="75"/>
    </location>
</feature>
<dbReference type="InterPro" id="IPR000626">
    <property type="entry name" value="Ubiquitin-like_dom"/>
</dbReference>
<dbReference type="PRINTS" id="PR00348">
    <property type="entry name" value="UBIQUITIN"/>
</dbReference>
<keyword evidence="3" id="KW-1185">Reference proteome</keyword>
<reference evidence="2 3" key="1">
    <citation type="submission" date="2015-10" db="EMBL/GenBank/DDBJ databases">
        <title>Genome analyses suggest a sexual origin of heterokaryosis in a supposedly ancient asexual fungus.</title>
        <authorList>
            <person name="Ropars J."/>
            <person name="Sedzielewska K."/>
            <person name="Noel J."/>
            <person name="Charron P."/>
            <person name="Farinelli L."/>
            <person name="Marton T."/>
            <person name="Kruger M."/>
            <person name="Pelin A."/>
            <person name="Brachmann A."/>
            <person name="Corradi N."/>
        </authorList>
    </citation>
    <scope>NUCLEOTIDE SEQUENCE [LARGE SCALE GENOMIC DNA]</scope>
    <source>
        <strain evidence="2 3">A4</strain>
    </source>
</reference>
<sequence>MCVIVKAMNGKTVEIEVESSDTIDQLKDKIYEEFIPPDQQRLIFAGRQLEDFRTLADYKINDTFKIKIKLRWLSSHFIYSSEYACPKILRKLMIKV</sequence>
<dbReference type="InterPro" id="IPR050158">
    <property type="entry name" value="Ubiquitin_ubiquitin-like"/>
</dbReference>
<evidence type="ECO:0000259" key="1">
    <source>
        <dbReference type="PROSITE" id="PS50053"/>
    </source>
</evidence>
<name>A0A2I1HJY5_9GLOM</name>
<dbReference type="Proteomes" id="UP000234323">
    <property type="component" value="Unassembled WGS sequence"/>
</dbReference>
<organism evidence="2 3">
    <name type="scientific">Rhizophagus irregularis</name>
    <dbReference type="NCBI Taxonomy" id="588596"/>
    <lineage>
        <taxon>Eukaryota</taxon>
        <taxon>Fungi</taxon>
        <taxon>Fungi incertae sedis</taxon>
        <taxon>Mucoromycota</taxon>
        <taxon>Glomeromycotina</taxon>
        <taxon>Glomeromycetes</taxon>
        <taxon>Glomerales</taxon>
        <taxon>Glomeraceae</taxon>
        <taxon>Rhizophagus</taxon>
    </lineage>
</organism>
<comment type="caution">
    <text evidence="2">The sequence shown here is derived from an EMBL/GenBank/DDBJ whole genome shotgun (WGS) entry which is preliminary data.</text>
</comment>
<dbReference type="PANTHER" id="PTHR10666">
    <property type="entry name" value="UBIQUITIN"/>
    <property type="match status" value="1"/>
</dbReference>